<evidence type="ECO:0000256" key="6">
    <source>
        <dbReference type="SAM" id="Phobius"/>
    </source>
</evidence>
<reference evidence="8 9" key="1">
    <citation type="journal article" date="2021" name="Nat. Commun.">
        <title>Genetic determinants of endophytism in the Arabidopsis root mycobiome.</title>
        <authorList>
            <person name="Mesny F."/>
            <person name="Miyauchi S."/>
            <person name="Thiergart T."/>
            <person name="Pickel B."/>
            <person name="Atanasova L."/>
            <person name="Karlsson M."/>
            <person name="Huettel B."/>
            <person name="Barry K.W."/>
            <person name="Haridas S."/>
            <person name="Chen C."/>
            <person name="Bauer D."/>
            <person name="Andreopoulos W."/>
            <person name="Pangilinan J."/>
            <person name="LaButti K."/>
            <person name="Riley R."/>
            <person name="Lipzen A."/>
            <person name="Clum A."/>
            <person name="Drula E."/>
            <person name="Henrissat B."/>
            <person name="Kohler A."/>
            <person name="Grigoriev I.V."/>
            <person name="Martin F.M."/>
            <person name="Hacquard S."/>
        </authorList>
    </citation>
    <scope>NUCLEOTIDE SEQUENCE [LARGE SCALE GENOMIC DNA]</scope>
    <source>
        <strain evidence="8 9">MPI-CAGE-CH-0241</strain>
    </source>
</reference>
<protein>
    <submittedName>
        <fullName evidence="8">Uncharacterized protein</fullName>
    </submittedName>
</protein>
<keyword evidence="3 6" id="KW-1133">Transmembrane helix</keyword>
<evidence type="ECO:0000256" key="2">
    <source>
        <dbReference type="ARBA" id="ARBA00022692"/>
    </source>
</evidence>
<feature type="region of interest" description="Disordered" evidence="5">
    <location>
        <begin position="153"/>
        <end position="175"/>
    </location>
</feature>
<comment type="subcellular location">
    <subcellularLocation>
        <location evidence="1">Membrane</location>
        <topology evidence="1">Single-pass membrane protein</topology>
    </subcellularLocation>
</comment>
<dbReference type="OrthoDB" id="5390143at2759"/>
<comment type="caution">
    <text evidence="8">The sequence shown here is derived from an EMBL/GenBank/DDBJ whole genome shotgun (WGS) entry which is preliminary data.</text>
</comment>
<evidence type="ECO:0000256" key="7">
    <source>
        <dbReference type="SAM" id="SignalP"/>
    </source>
</evidence>
<dbReference type="GO" id="GO:0071944">
    <property type="term" value="C:cell periphery"/>
    <property type="evidence" value="ECO:0007669"/>
    <property type="project" value="UniProtKB-ARBA"/>
</dbReference>
<evidence type="ECO:0000256" key="5">
    <source>
        <dbReference type="SAM" id="MobiDB-lite"/>
    </source>
</evidence>
<dbReference type="PANTHER" id="PTHR15549">
    <property type="entry name" value="PAIRED IMMUNOGLOBULIN-LIKE TYPE 2 RECEPTOR"/>
    <property type="match status" value="1"/>
</dbReference>
<keyword evidence="9" id="KW-1185">Reference proteome</keyword>
<sequence length="261" mass="27625">MFSLLLAALTAVGVQASTTFQLPGGPGPAGNYRDNPVYEVGENIDIQWTSDLAYMDLYMWQDYPTPGDGTAYFKVLTSATRSTSLIWEASFDGFSTAFPKGQDGVFYLAVYQNGTNTYDATCHYFNITQPASATTTSAAATATTKAATASAKKESASTTLTASTSSKPDSSDSGLSSGTVAGIAVGATIGALLFLAGVGFFAWKRLRKPKPSEQYAPAQQASPPDYYKAEMSDNHVAEVPGVVPYAEPQELYAPTRVHEAP</sequence>
<feature type="transmembrane region" description="Helical" evidence="6">
    <location>
        <begin position="180"/>
        <end position="203"/>
    </location>
</feature>
<evidence type="ECO:0000313" key="9">
    <source>
        <dbReference type="Proteomes" id="UP000777438"/>
    </source>
</evidence>
<dbReference type="InterPro" id="IPR051694">
    <property type="entry name" value="Immunoregulatory_rcpt-like"/>
</dbReference>
<accession>A0A9P8WCV6</accession>
<evidence type="ECO:0000256" key="1">
    <source>
        <dbReference type="ARBA" id="ARBA00004167"/>
    </source>
</evidence>
<dbReference type="Proteomes" id="UP000777438">
    <property type="component" value="Unassembled WGS sequence"/>
</dbReference>
<keyword evidence="2 6" id="KW-0812">Transmembrane</keyword>
<dbReference type="AlphaFoldDB" id="A0A9P8WCV6"/>
<gene>
    <name evidence="8" type="ORF">B0T10DRAFT_455175</name>
</gene>
<dbReference type="EMBL" id="JAGPYM010000003">
    <property type="protein sequence ID" value="KAH6897312.1"/>
    <property type="molecule type" value="Genomic_DNA"/>
</dbReference>
<keyword evidence="4 6" id="KW-0472">Membrane</keyword>
<name>A0A9P8WCV6_9HYPO</name>
<keyword evidence="7" id="KW-0732">Signal</keyword>
<feature type="region of interest" description="Disordered" evidence="5">
    <location>
        <begin position="211"/>
        <end position="233"/>
    </location>
</feature>
<dbReference type="GO" id="GO:0016020">
    <property type="term" value="C:membrane"/>
    <property type="evidence" value="ECO:0007669"/>
    <property type="project" value="UniProtKB-SubCell"/>
</dbReference>
<feature type="chain" id="PRO_5040254496" evidence="7">
    <location>
        <begin position="17"/>
        <end position="261"/>
    </location>
</feature>
<proteinExistence type="predicted"/>
<organism evidence="8 9">
    <name type="scientific">Thelonectria olida</name>
    <dbReference type="NCBI Taxonomy" id="1576542"/>
    <lineage>
        <taxon>Eukaryota</taxon>
        <taxon>Fungi</taxon>
        <taxon>Dikarya</taxon>
        <taxon>Ascomycota</taxon>
        <taxon>Pezizomycotina</taxon>
        <taxon>Sordariomycetes</taxon>
        <taxon>Hypocreomycetidae</taxon>
        <taxon>Hypocreales</taxon>
        <taxon>Nectriaceae</taxon>
        <taxon>Thelonectria</taxon>
    </lineage>
</organism>
<evidence type="ECO:0000256" key="3">
    <source>
        <dbReference type="ARBA" id="ARBA00022989"/>
    </source>
</evidence>
<feature type="signal peptide" evidence="7">
    <location>
        <begin position="1"/>
        <end position="16"/>
    </location>
</feature>
<evidence type="ECO:0000313" key="8">
    <source>
        <dbReference type="EMBL" id="KAH6897312.1"/>
    </source>
</evidence>
<evidence type="ECO:0000256" key="4">
    <source>
        <dbReference type="ARBA" id="ARBA00023136"/>
    </source>
</evidence>